<dbReference type="Pfam" id="PF00271">
    <property type="entry name" value="Helicase_C"/>
    <property type="match status" value="1"/>
</dbReference>
<dbReference type="PATRIC" id="fig|1122247.3.peg.2069"/>
<sequence length="1136" mass="127698">MLLEDLKPGLRVDGLIPGTTITVIFAQWHGTDALELTYKTSDGGLGQQVVFRKDEDKLSVAQTGSRAFDANATDFKLAAEAQRISLAGLFDPMLAVATSDVRPLPHQIRAVYGELLPRTPLRFLLADDPGAGKTIMAGLYIKELLLRDDVRRCLVVAPGGLVEQWQDELFFKFGLRFDLLTNQLIDANANLNVFETHPLLIARMDQLARNEELQAQLGETEWDLVIVDEAHRMGAHYFGGKVEKTKRFLLGELLGTITRHFLLMTATPHSGKEEDFQLFLTLLDRDRFEGRNTRTADTSGIMRRMIKEELLTFEGKKLFPERIAETVPYEVTEREYDLYERVTEYVREGMNRADKVGGKRKNTVGFALTVLQRRLASSPEAIYKSLVRRAQRLERKKQQLLDGTYTEKEPTVDLEALDADDYNAEQIEELEEELLDAATAAQTVEELDAELRHLAELIEVARQVRDSGVDRKWTELSRILQDEALTLDAKGYPRKLIIFTEHRDTLDYLAARIRSLIGKADAVQAIHGGVRRAERRRITEEFTKNPGCQILIATDAAGEGLNLQAAHLMVNYDLPWNPNRIEQRFGRIHRIGQQEVCRLWNIVAGNTREGEVFVRLLAKIEEQRKAYGGKVFDVLGQVFTETPLRDLLIEAIRYGERDDVKARMHEVIDHKVADGLKEVLEQQALASDHLAEADMAQLRAAMDEARAMRLQPHYIEMAFKAAFTRLGGRIAKRERGRYEITHVPAQLRAGKYQPIATKYDRVTFDLDRVEPDGLPRADLLAPGHPLHDAVMDEAIRQFGGALNSGTVLVSAKLEEPHLLVGVIEEIVDATGATVSRRFGYALVDSTGTVTPAGPAPYLDCVAAPETPTVAEARQLPWLADAEDRATSWIITNHLPEYLAEVQPRRAADLAKTRELVVKRLESERDRLLLEAAVAAEKERAGEKPKESAESLNRKAVELDARLRKRLEVLDQQAQMSTKPPRIMTAALMLPVSMVDGDLPDSVPIHAKETTAVERRGIERVLTAERRLGRIPVEQAHNNKGFDILSSDPSGDTYRIEVKARLAGATDFFVTHNEVMVGKNAAPRYRLALVKVDPRGPDYDEVRYLDNPFATTELGDFEATGVRGDWNKMWSKGTEPF</sequence>
<keyword evidence="1" id="KW-0547">Nucleotide-binding</keyword>
<dbReference type="PROSITE" id="PS51192">
    <property type="entry name" value="HELICASE_ATP_BIND_1"/>
    <property type="match status" value="1"/>
</dbReference>
<dbReference type="InterPro" id="IPR049730">
    <property type="entry name" value="SNF2/RAD54-like_C"/>
</dbReference>
<dbReference type="InterPro" id="IPR057342">
    <property type="entry name" value="DEXDc_RapA"/>
</dbReference>
<dbReference type="SUPFAM" id="SSF52540">
    <property type="entry name" value="P-loop containing nucleoside triphosphate hydrolases"/>
    <property type="match status" value="2"/>
</dbReference>
<dbReference type="CDD" id="cd18011">
    <property type="entry name" value="DEXDc_RapA"/>
    <property type="match status" value="1"/>
</dbReference>
<dbReference type="InterPro" id="IPR038718">
    <property type="entry name" value="SNF2-like_sf"/>
</dbReference>
<dbReference type="InterPro" id="IPR024975">
    <property type="entry name" value="NOV_C"/>
</dbReference>
<keyword evidence="1" id="KW-0378">Hydrolase</keyword>
<evidence type="ECO:0000313" key="2">
    <source>
        <dbReference type="Proteomes" id="UP000006265"/>
    </source>
</evidence>
<organism evidence="1 2">
    <name type="scientific">Mycolicibacterium hassiacum (strain DSM 44199 / CIP 105218 / JCM 12690 / 3849)</name>
    <name type="common">Mycobacterium hassiacum</name>
    <dbReference type="NCBI Taxonomy" id="1122247"/>
    <lineage>
        <taxon>Bacteria</taxon>
        <taxon>Bacillati</taxon>
        <taxon>Actinomycetota</taxon>
        <taxon>Actinomycetes</taxon>
        <taxon>Mycobacteriales</taxon>
        <taxon>Mycobacteriaceae</taxon>
        <taxon>Mycolicibacterium</taxon>
    </lineage>
</organism>
<name>K5BFD5_MYCHD</name>
<dbReference type="GO" id="GO:0004386">
    <property type="term" value="F:helicase activity"/>
    <property type="evidence" value="ECO:0007669"/>
    <property type="project" value="UniProtKB-KW"/>
</dbReference>
<dbReference type="OrthoDB" id="9814088at2"/>
<dbReference type="PROSITE" id="PS51194">
    <property type="entry name" value="HELICASE_CTER"/>
    <property type="match status" value="1"/>
</dbReference>
<dbReference type="AlphaFoldDB" id="K5BFD5"/>
<dbReference type="InterPro" id="IPR014001">
    <property type="entry name" value="Helicase_ATP-bd"/>
</dbReference>
<dbReference type="Gene3D" id="3.40.50.300">
    <property type="entry name" value="P-loop containing nucleotide triphosphate hydrolases"/>
    <property type="match status" value="1"/>
</dbReference>
<dbReference type="PANTHER" id="PTHR45766">
    <property type="entry name" value="DNA ANNEALING HELICASE AND ENDONUCLEASE ZRANB3 FAMILY MEMBER"/>
    <property type="match status" value="1"/>
</dbReference>
<dbReference type="InterPro" id="IPR001650">
    <property type="entry name" value="Helicase_C-like"/>
</dbReference>
<dbReference type="REBASE" id="278740">
    <property type="entry name" value="Mha44199ORF2128P"/>
</dbReference>
<dbReference type="Proteomes" id="UP000006265">
    <property type="component" value="Unassembled WGS sequence"/>
</dbReference>
<dbReference type="InterPro" id="IPR027417">
    <property type="entry name" value="P-loop_NTPase"/>
</dbReference>
<comment type="caution">
    <text evidence="1">The sequence shown here is derived from an EMBL/GenBank/DDBJ whole genome shotgun (WGS) entry which is preliminary data.</text>
</comment>
<keyword evidence="1" id="KW-0347">Helicase</keyword>
<dbReference type="InterPro" id="IPR000330">
    <property type="entry name" value="SNF2_N"/>
</dbReference>
<dbReference type="eggNOG" id="COG0553">
    <property type="taxonomic scope" value="Bacteria"/>
</dbReference>
<protein>
    <submittedName>
        <fullName evidence="1">DEAD/DEAH box helicase family protein</fullName>
    </submittedName>
</protein>
<proteinExistence type="predicted"/>
<dbReference type="PANTHER" id="PTHR45766:SF6">
    <property type="entry name" value="SWI_SNF-RELATED MATRIX-ASSOCIATED ACTIN-DEPENDENT REGULATOR OF CHROMATIN SUBFAMILY A-LIKE PROTEIN 1"/>
    <property type="match status" value="1"/>
</dbReference>
<dbReference type="Pfam" id="PF00176">
    <property type="entry name" value="SNF2-rel_dom"/>
    <property type="match status" value="1"/>
</dbReference>
<accession>K5BFD5</accession>
<keyword evidence="2" id="KW-1185">Reference proteome</keyword>
<reference evidence="1 2" key="1">
    <citation type="journal article" date="2012" name="J. Bacteriol.">
        <title>Genome sequence of Mycobacterium hassiacum DSM 44199, a rare source of heat-stable mycobacterial proteins.</title>
        <authorList>
            <person name="Tiago I."/>
            <person name="Maranha A."/>
            <person name="Mendes V."/>
            <person name="Alarico S."/>
            <person name="Moynihan P.J."/>
            <person name="Clarke A.J."/>
            <person name="Macedo-Ribeiro S."/>
            <person name="Pereira P.J."/>
            <person name="Empadinhas N."/>
        </authorList>
    </citation>
    <scope>NUCLEOTIDE SEQUENCE [LARGE SCALE GENOMIC DNA]</scope>
    <source>
        <strain evidence="2">DSM 44199 / CIP 105218 / JCM 12690 / 3849</strain>
    </source>
</reference>
<gene>
    <name evidence="1" type="ORF">C731_2150</name>
</gene>
<dbReference type="SMART" id="SM00490">
    <property type="entry name" value="HELICc"/>
    <property type="match status" value="1"/>
</dbReference>
<dbReference type="Gene3D" id="3.40.50.10810">
    <property type="entry name" value="Tandem AAA-ATPase domain"/>
    <property type="match status" value="1"/>
</dbReference>
<dbReference type="STRING" id="1122247.GCA_000379865_00162"/>
<dbReference type="SMART" id="SM00487">
    <property type="entry name" value="DEXDc"/>
    <property type="match status" value="1"/>
</dbReference>
<dbReference type="CDD" id="cd18793">
    <property type="entry name" value="SF2_C_SNF"/>
    <property type="match status" value="1"/>
</dbReference>
<dbReference type="RefSeq" id="WP_005627358.1">
    <property type="nucleotide sequence ID" value="NZ_AMRA01000054.1"/>
</dbReference>
<dbReference type="Pfam" id="PF13020">
    <property type="entry name" value="NOV_C"/>
    <property type="match status" value="1"/>
</dbReference>
<evidence type="ECO:0000313" key="1">
    <source>
        <dbReference type="EMBL" id="EKF23782.1"/>
    </source>
</evidence>
<dbReference type="EMBL" id="AMRA01000054">
    <property type="protein sequence ID" value="EKF23782.1"/>
    <property type="molecule type" value="Genomic_DNA"/>
</dbReference>
<dbReference type="GO" id="GO:0005524">
    <property type="term" value="F:ATP binding"/>
    <property type="evidence" value="ECO:0007669"/>
    <property type="project" value="InterPro"/>
</dbReference>
<keyword evidence="1" id="KW-0067">ATP-binding</keyword>